<evidence type="ECO:0000256" key="1">
    <source>
        <dbReference type="ARBA" id="ARBA00004323"/>
    </source>
</evidence>
<evidence type="ECO:0000256" key="8">
    <source>
        <dbReference type="ARBA" id="ARBA00023136"/>
    </source>
</evidence>
<keyword evidence="10" id="KW-0464">Manganese</keyword>
<dbReference type="SUPFAM" id="SSF50370">
    <property type="entry name" value="Ricin B-like lectins"/>
    <property type="match status" value="1"/>
</dbReference>
<dbReference type="EMBL" id="CAXLJM020000151">
    <property type="protein sequence ID" value="CAL8143207.1"/>
    <property type="molecule type" value="Genomic_DNA"/>
</dbReference>
<dbReference type="EC" id="2.4.1.-" evidence="10"/>
<keyword evidence="10" id="KW-0328">Glycosyltransferase</keyword>
<dbReference type="Gene3D" id="3.90.550.10">
    <property type="entry name" value="Spore Coat Polysaccharide Biosynthesis Protein SpsA, Chain A"/>
    <property type="match status" value="1"/>
</dbReference>
<gene>
    <name evidence="12" type="ORF">ODALV1_LOCUS29352</name>
</gene>
<dbReference type="Pfam" id="PF00535">
    <property type="entry name" value="Glycos_transf_2"/>
    <property type="match status" value="1"/>
</dbReference>
<keyword evidence="8 10" id="KW-0472">Membrane</keyword>
<comment type="similarity">
    <text evidence="2 10">Belongs to the glycosyltransferase 2 family. GalNAc-T subfamily.</text>
</comment>
<keyword evidence="5" id="KW-0735">Signal-anchor</keyword>
<dbReference type="InterPro" id="IPR000772">
    <property type="entry name" value="Ricin_B_lectin"/>
</dbReference>
<keyword evidence="4 10" id="KW-0430">Lectin</keyword>
<dbReference type="InterPro" id="IPR029044">
    <property type="entry name" value="Nucleotide-diphossugar_trans"/>
</dbReference>
<dbReference type="Proteomes" id="UP001642540">
    <property type="component" value="Unassembled WGS sequence"/>
</dbReference>
<evidence type="ECO:0000256" key="9">
    <source>
        <dbReference type="ARBA" id="ARBA00023157"/>
    </source>
</evidence>
<feature type="domain" description="Ricin B lectin" evidence="11">
    <location>
        <begin position="469"/>
        <end position="592"/>
    </location>
</feature>
<dbReference type="CDD" id="cd23433">
    <property type="entry name" value="beta-trefoil_Ricin_GALNT1-like"/>
    <property type="match status" value="1"/>
</dbReference>
<dbReference type="InterPro" id="IPR001173">
    <property type="entry name" value="Glyco_trans_2-like"/>
</dbReference>
<dbReference type="InterPro" id="IPR045885">
    <property type="entry name" value="GalNAc-T"/>
</dbReference>
<protein>
    <recommendedName>
        <fullName evidence="10">Polypeptide N-acetylgalactosaminyltransferase</fullName>
        <ecNumber evidence="10">2.4.1.-</ecNumber>
    </recommendedName>
    <alternativeName>
        <fullName evidence="10">Protein-UDP acetylgalactosaminyltransferase</fullName>
    </alternativeName>
</protein>
<dbReference type="CDD" id="cd02510">
    <property type="entry name" value="pp-GalNAc-T"/>
    <property type="match status" value="1"/>
</dbReference>
<dbReference type="PANTHER" id="PTHR11675:SF101">
    <property type="entry name" value="POLYPEPTIDE N-ACETYLGALACTOSAMINYLTRANSFERASE 5"/>
    <property type="match status" value="1"/>
</dbReference>
<evidence type="ECO:0000256" key="4">
    <source>
        <dbReference type="ARBA" id="ARBA00022734"/>
    </source>
</evidence>
<evidence type="ECO:0000256" key="10">
    <source>
        <dbReference type="RuleBase" id="RU361242"/>
    </source>
</evidence>
<dbReference type="PROSITE" id="PS50231">
    <property type="entry name" value="RICIN_B_LECTIN"/>
    <property type="match status" value="1"/>
</dbReference>
<evidence type="ECO:0000256" key="6">
    <source>
        <dbReference type="ARBA" id="ARBA00022989"/>
    </source>
</evidence>
<evidence type="ECO:0000256" key="7">
    <source>
        <dbReference type="ARBA" id="ARBA00023034"/>
    </source>
</evidence>
<comment type="cofactor">
    <cofactor evidence="10">
        <name>Mn(2+)</name>
        <dbReference type="ChEBI" id="CHEBI:29035"/>
    </cofactor>
</comment>
<comment type="caution">
    <text evidence="12">The sequence shown here is derived from an EMBL/GenBank/DDBJ whole genome shotgun (WGS) entry which is preliminary data.</text>
</comment>
<keyword evidence="10" id="KW-0808">Transferase</keyword>
<evidence type="ECO:0000256" key="5">
    <source>
        <dbReference type="ARBA" id="ARBA00022968"/>
    </source>
</evidence>
<dbReference type="SUPFAM" id="SSF53448">
    <property type="entry name" value="Nucleotide-diphospho-sugar transferases"/>
    <property type="match status" value="1"/>
</dbReference>
<keyword evidence="9 10" id="KW-1015">Disulfide bond</keyword>
<accession>A0ABP1S3G1</accession>
<keyword evidence="3 10" id="KW-0812">Transmembrane</keyword>
<comment type="subcellular location">
    <subcellularLocation>
        <location evidence="1 10">Golgi apparatus membrane</location>
        <topology evidence="1 10">Single-pass type II membrane protein</topology>
    </subcellularLocation>
</comment>
<dbReference type="PANTHER" id="PTHR11675">
    <property type="entry name" value="N-ACETYLGALACTOSAMINYLTRANSFERASE"/>
    <property type="match status" value="1"/>
</dbReference>
<keyword evidence="7 10" id="KW-0333">Golgi apparatus</keyword>
<feature type="transmembrane region" description="Helical" evidence="10">
    <location>
        <begin position="7"/>
        <end position="29"/>
    </location>
</feature>
<sequence>MRIRMQTCKIILATSLIWFLIDVVLLFYYTDCRGAGCGNGNSKGPSADPLVQSDDNQFNVINPNDDGDTYAETDSSQYPRGKLHVWDPAPTVTEHPGSPGELGRPVKLPPAVERLVSDKFKINQFNVLASDAISLNRSLPDVRLAGCRSKQYHKYLPDTSIIIVFHNEAWSTLLRTVHSVINRSPKNLLKEIILVDDASERDFLGKKLEDYVSRLPTSVKVLRTGKRSGLIRARLLGAKNAKGTVLTFLDAHCECTEGWLEPLLHEIATNKKSVVCPIIDVISDNNFEYVTASDMTWGGFNWKLNFRWYRVPQREMDRRNGDRTLPLLTPTMAGGLFSIDRDYFYQIGAYDTGMDIWGGENLEMSFRVWQCGGLLAISTCSHVGHVFRDKSPYTFPGGVSKIILHNTARVASVWLDEWKHFYFEMSPGARTVDIGDISERVKLRKDLKCKSFRWYLEHVYPESPMPLDYHYLGEIRNEDSQYCLDTMGRKSGEMLGMGYCHGLGGNQVFAYTKRQQVMSDDNCLDATSSSTNVKLVRCHGLGGNQAWHYSLVDRTIKHVASGKCLSKPGPNDLTTPVLAYCDGSEGQKWTMDSKFKWQAQTADDDEV</sequence>
<name>A0ABP1S3G1_9HEXA</name>
<evidence type="ECO:0000259" key="11">
    <source>
        <dbReference type="SMART" id="SM00458"/>
    </source>
</evidence>
<dbReference type="Gene3D" id="2.80.10.50">
    <property type="match status" value="1"/>
</dbReference>
<keyword evidence="6 10" id="KW-1133">Transmembrane helix</keyword>
<keyword evidence="13" id="KW-1185">Reference proteome</keyword>
<comment type="pathway">
    <text evidence="10">Protein modification; protein glycosylation.</text>
</comment>
<organism evidence="12 13">
    <name type="scientific">Orchesella dallaii</name>
    <dbReference type="NCBI Taxonomy" id="48710"/>
    <lineage>
        <taxon>Eukaryota</taxon>
        <taxon>Metazoa</taxon>
        <taxon>Ecdysozoa</taxon>
        <taxon>Arthropoda</taxon>
        <taxon>Hexapoda</taxon>
        <taxon>Collembola</taxon>
        <taxon>Entomobryomorpha</taxon>
        <taxon>Entomobryoidea</taxon>
        <taxon>Orchesellidae</taxon>
        <taxon>Orchesellinae</taxon>
        <taxon>Orchesella</taxon>
    </lineage>
</organism>
<dbReference type="Pfam" id="PF00652">
    <property type="entry name" value="Ricin_B_lectin"/>
    <property type="match status" value="1"/>
</dbReference>
<evidence type="ECO:0000256" key="2">
    <source>
        <dbReference type="ARBA" id="ARBA00005680"/>
    </source>
</evidence>
<reference evidence="12 13" key="1">
    <citation type="submission" date="2024-08" db="EMBL/GenBank/DDBJ databases">
        <authorList>
            <person name="Cucini C."/>
            <person name="Frati F."/>
        </authorList>
    </citation>
    <scope>NUCLEOTIDE SEQUENCE [LARGE SCALE GENOMIC DNA]</scope>
</reference>
<evidence type="ECO:0000313" key="12">
    <source>
        <dbReference type="EMBL" id="CAL8143207.1"/>
    </source>
</evidence>
<proteinExistence type="inferred from homology"/>
<dbReference type="InterPro" id="IPR035992">
    <property type="entry name" value="Ricin_B-like_lectins"/>
</dbReference>
<evidence type="ECO:0000313" key="13">
    <source>
        <dbReference type="Proteomes" id="UP001642540"/>
    </source>
</evidence>
<dbReference type="SMART" id="SM00458">
    <property type="entry name" value="RICIN"/>
    <property type="match status" value="1"/>
</dbReference>
<evidence type="ECO:0000256" key="3">
    <source>
        <dbReference type="ARBA" id="ARBA00022692"/>
    </source>
</evidence>